<evidence type="ECO:0008006" key="4">
    <source>
        <dbReference type="Google" id="ProtNLM"/>
    </source>
</evidence>
<feature type="signal peptide" evidence="1">
    <location>
        <begin position="1"/>
        <end position="27"/>
    </location>
</feature>
<proteinExistence type="predicted"/>
<reference evidence="2 3" key="1">
    <citation type="submission" date="2024-05" db="EMBL/GenBank/DDBJ databases">
        <title>Roseateles sp. 2.12 16S ribosomal RNA gene Genome sequencing and assembly.</title>
        <authorList>
            <person name="Woo H."/>
        </authorList>
    </citation>
    <scope>NUCLEOTIDE SEQUENCE [LARGE SCALE GENOMIC DNA]</scope>
    <source>
        <strain evidence="2 3">2.12</strain>
    </source>
</reference>
<keyword evidence="1" id="KW-0732">Signal</keyword>
<dbReference type="EMBL" id="JBDPZC010000006">
    <property type="protein sequence ID" value="MEO3713755.1"/>
    <property type="molecule type" value="Genomic_DNA"/>
</dbReference>
<name>A0ABV0GFB1_9BURK</name>
<feature type="chain" id="PRO_5046513673" description="Lipoprotein" evidence="1">
    <location>
        <begin position="28"/>
        <end position="157"/>
    </location>
</feature>
<accession>A0ABV0GFB1</accession>
<protein>
    <recommendedName>
        <fullName evidence="4">Lipoprotein</fullName>
    </recommendedName>
</protein>
<evidence type="ECO:0000313" key="3">
    <source>
        <dbReference type="Proteomes" id="UP001462640"/>
    </source>
</evidence>
<evidence type="ECO:0000256" key="1">
    <source>
        <dbReference type="SAM" id="SignalP"/>
    </source>
</evidence>
<dbReference type="RefSeq" id="WP_347610461.1">
    <property type="nucleotide sequence ID" value="NZ_JBDPZC010000006.1"/>
</dbReference>
<comment type="caution">
    <text evidence="2">The sequence shown here is derived from an EMBL/GenBank/DDBJ whole genome shotgun (WGS) entry which is preliminary data.</text>
</comment>
<dbReference type="Proteomes" id="UP001462640">
    <property type="component" value="Unassembled WGS sequence"/>
</dbReference>
<keyword evidence="3" id="KW-1185">Reference proteome</keyword>
<organism evidence="2 3">
    <name type="scientific">Roseateles flavus</name>
    <dbReference type="NCBI Taxonomy" id="3149041"/>
    <lineage>
        <taxon>Bacteria</taxon>
        <taxon>Pseudomonadati</taxon>
        <taxon>Pseudomonadota</taxon>
        <taxon>Betaproteobacteria</taxon>
        <taxon>Burkholderiales</taxon>
        <taxon>Sphaerotilaceae</taxon>
        <taxon>Roseateles</taxon>
    </lineage>
</organism>
<evidence type="ECO:0000313" key="2">
    <source>
        <dbReference type="EMBL" id="MEO3713755.1"/>
    </source>
</evidence>
<sequence>MKYFILGLLFSLLLPLAGCATSIPVQTAPVPMRLDELVAMSKAGASDDKVIAQLAQRGAAFVLSPQDVSAQREAGVSDGVLRYLQGRAEAEQALAARIQRGRYWVPSYAGASYFGYPYLGYYAGLHYYGGASVYVIGSRHGGHGGFHHRGGHRGGRH</sequence>
<gene>
    <name evidence="2" type="ORF">ABDJ40_13405</name>
</gene>